<dbReference type="SMART" id="SM00981">
    <property type="entry name" value="THUMP"/>
    <property type="match status" value="1"/>
</dbReference>
<evidence type="ECO:0000313" key="3">
    <source>
        <dbReference type="EMBL" id="HEM66863.1"/>
    </source>
</evidence>
<dbReference type="SUPFAM" id="SSF143437">
    <property type="entry name" value="THUMP domain-like"/>
    <property type="match status" value="1"/>
</dbReference>
<dbReference type="GO" id="GO:0052837">
    <property type="term" value="P:thiazole biosynthetic process"/>
    <property type="evidence" value="ECO:0007669"/>
    <property type="project" value="TreeGrafter"/>
</dbReference>
<sequence length="359" mass="40037">MQCADLVITCRLGMEKIVASYINEFDAGAKALPAPYGFLGLVLVFSASDKQALAHKIKESVPEAERIYIVLDCAKADIGDIVEVVKRISKEFISHSDSFAVRTTRRGHHTFTSIDVNTAVGSVVKDLTGASVDLENPSKVIVIQIIQDWAYISVVPGSEFYKKMRPYKYPMYKVFKNFVVAHEPYLGPSDAAYTFGTRIGREVQTYEIGELVVAPIGSVDAYSLYCFLKGLFEGVDSRFEVQRKSYGREIHKTRVSLQDMYQFVRSKMGEPLIIFEPEGEPISKIANELTEFIMNALKKRRRINIMVGAREGVPTSLFRFANYVIDVAPGIVVSTEYALASALIALSTALHEKLSTEMQ</sequence>
<accession>A0A7J2U3M5</accession>
<dbReference type="InterPro" id="IPR050102">
    <property type="entry name" value="tRNA_sulfurtransferase_ThiI"/>
</dbReference>
<dbReference type="PANTHER" id="PTHR43209:SF1">
    <property type="entry name" value="TRNA SULFURTRANSFERASE"/>
    <property type="match status" value="1"/>
</dbReference>
<protein>
    <submittedName>
        <fullName evidence="3">RNA-binding protein</fullName>
    </submittedName>
</protein>
<dbReference type="InterPro" id="IPR004114">
    <property type="entry name" value="THUMP_dom"/>
</dbReference>
<dbReference type="PROSITE" id="PS51165">
    <property type="entry name" value="THUMP"/>
    <property type="match status" value="1"/>
</dbReference>
<dbReference type="GO" id="GO:0002937">
    <property type="term" value="P:tRNA 4-thiouridine biosynthesis"/>
    <property type="evidence" value="ECO:0007669"/>
    <property type="project" value="TreeGrafter"/>
</dbReference>
<dbReference type="SUPFAM" id="SSF75217">
    <property type="entry name" value="alpha/beta knot"/>
    <property type="match status" value="1"/>
</dbReference>
<keyword evidence="1" id="KW-0694">RNA-binding</keyword>
<dbReference type="PANTHER" id="PTHR43209">
    <property type="entry name" value="TRNA SULFURTRANSFERASE"/>
    <property type="match status" value="1"/>
</dbReference>
<name>A0A7J2U3M5_9CREN</name>
<dbReference type="InterPro" id="IPR025849">
    <property type="entry name" value="MJ0421-like_SPOUT_MTase"/>
</dbReference>
<dbReference type="GO" id="GO:0003723">
    <property type="term" value="F:RNA binding"/>
    <property type="evidence" value="ECO:0007669"/>
    <property type="project" value="UniProtKB-UniRule"/>
</dbReference>
<feature type="domain" description="THUMP" evidence="2">
    <location>
        <begin position="52"/>
        <end position="156"/>
    </location>
</feature>
<dbReference type="InterPro" id="IPR029028">
    <property type="entry name" value="Alpha/beta_knot_MTases"/>
</dbReference>
<comment type="caution">
    <text evidence="3">The sequence shown here is derived from an EMBL/GenBank/DDBJ whole genome shotgun (WGS) entry which is preliminary data.</text>
</comment>
<dbReference type="CDD" id="cd11718">
    <property type="entry name" value="THUMP_SPOUT"/>
    <property type="match status" value="1"/>
</dbReference>
<dbReference type="Pfam" id="PF14419">
    <property type="entry name" value="SPOUT_MTase_2"/>
    <property type="match status" value="1"/>
</dbReference>
<proteinExistence type="predicted"/>
<evidence type="ECO:0000256" key="1">
    <source>
        <dbReference type="PROSITE-ProRule" id="PRU00529"/>
    </source>
</evidence>
<dbReference type="AlphaFoldDB" id="A0A7J2U3M5"/>
<organism evidence="3">
    <name type="scientific">Ignisphaera aggregans</name>
    <dbReference type="NCBI Taxonomy" id="334771"/>
    <lineage>
        <taxon>Archaea</taxon>
        <taxon>Thermoproteota</taxon>
        <taxon>Thermoprotei</taxon>
        <taxon>Desulfurococcales</taxon>
        <taxon>Desulfurococcaceae</taxon>
        <taxon>Ignisphaera</taxon>
    </lineage>
</organism>
<dbReference type="Gene3D" id="3.30.2130.30">
    <property type="match status" value="1"/>
</dbReference>
<gene>
    <name evidence="3" type="ORF">ENO26_04745</name>
</gene>
<dbReference type="GO" id="GO:0005829">
    <property type="term" value="C:cytosol"/>
    <property type="evidence" value="ECO:0007669"/>
    <property type="project" value="TreeGrafter"/>
</dbReference>
<dbReference type="InterPro" id="IPR041730">
    <property type="entry name" value="MJ0421-like_THUMP"/>
</dbReference>
<dbReference type="EMBL" id="DSEU01000035">
    <property type="protein sequence ID" value="HEM66863.1"/>
    <property type="molecule type" value="Genomic_DNA"/>
</dbReference>
<evidence type="ECO:0000259" key="2">
    <source>
        <dbReference type="PROSITE" id="PS51165"/>
    </source>
</evidence>
<reference evidence="3" key="1">
    <citation type="journal article" date="2020" name="mSystems">
        <title>Genome- and Community-Level Interaction Insights into Carbon Utilization and Element Cycling Functions of Hydrothermarchaeota in Hydrothermal Sediment.</title>
        <authorList>
            <person name="Zhou Z."/>
            <person name="Liu Y."/>
            <person name="Xu W."/>
            <person name="Pan J."/>
            <person name="Luo Z.H."/>
            <person name="Li M."/>
        </authorList>
    </citation>
    <scope>NUCLEOTIDE SEQUENCE [LARGE SCALE GENOMIC DNA]</scope>
    <source>
        <strain evidence="3">SpSt-125</strain>
    </source>
</reference>
<dbReference type="Pfam" id="PF02926">
    <property type="entry name" value="THUMP"/>
    <property type="match status" value="1"/>
</dbReference>